<evidence type="ECO:0000256" key="2">
    <source>
        <dbReference type="ARBA" id="ARBA00022691"/>
    </source>
</evidence>
<dbReference type="PROSITE" id="PS51918">
    <property type="entry name" value="RADICAL_SAM"/>
    <property type="match status" value="1"/>
</dbReference>
<keyword evidence="8" id="KW-1185">Reference proteome</keyword>
<keyword evidence="4" id="KW-0408">Iron</keyword>
<dbReference type="CDD" id="cd01335">
    <property type="entry name" value="Radical_SAM"/>
    <property type="match status" value="1"/>
</dbReference>
<dbReference type="InterPro" id="IPR034466">
    <property type="entry name" value="Methyltransferase_Class_B"/>
</dbReference>
<comment type="caution">
    <text evidence="7">The sequence shown here is derived from an EMBL/GenBank/DDBJ whole genome shotgun (WGS) entry which is preliminary data.</text>
</comment>
<evidence type="ECO:0000256" key="1">
    <source>
        <dbReference type="ARBA" id="ARBA00001966"/>
    </source>
</evidence>
<dbReference type="PANTHER" id="PTHR43409">
    <property type="entry name" value="ANAEROBIC MAGNESIUM-PROTOPORPHYRIN IX MONOMETHYL ESTER CYCLASE-RELATED"/>
    <property type="match status" value="1"/>
</dbReference>
<evidence type="ECO:0000256" key="5">
    <source>
        <dbReference type="ARBA" id="ARBA00023014"/>
    </source>
</evidence>
<dbReference type="Pfam" id="PF04055">
    <property type="entry name" value="Radical_SAM"/>
    <property type="match status" value="1"/>
</dbReference>
<dbReference type="InterPro" id="IPR006638">
    <property type="entry name" value="Elp3/MiaA/NifB-like_rSAM"/>
</dbReference>
<dbReference type="SMART" id="SM00729">
    <property type="entry name" value="Elp3"/>
    <property type="match status" value="1"/>
</dbReference>
<keyword evidence="5" id="KW-0411">Iron-sulfur</keyword>
<dbReference type="SUPFAM" id="SSF102114">
    <property type="entry name" value="Radical SAM enzymes"/>
    <property type="match status" value="1"/>
</dbReference>
<evidence type="ECO:0000256" key="4">
    <source>
        <dbReference type="ARBA" id="ARBA00023004"/>
    </source>
</evidence>
<protein>
    <submittedName>
        <fullName evidence="7">Hopanoid biosynthesis associated radical SAM protein HpnJ</fullName>
    </submittedName>
</protein>
<evidence type="ECO:0000313" key="8">
    <source>
        <dbReference type="Proteomes" id="UP000570514"/>
    </source>
</evidence>
<dbReference type="RefSeq" id="WP_167082937.1">
    <property type="nucleotide sequence ID" value="NZ_BAAADC010000001.1"/>
</dbReference>
<dbReference type="SFLD" id="SFLDS00029">
    <property type="entry name" value="Radical_SAM"/>
    <property type="match status" value="1"/>
</dbReference>
<dbReference type="EMBL" id="JAASRM010000001">
    <property type="protein sequence ID" value="NIK88792.1"/>
    <property type="molecule type" value="Genomic_DNA"/>
</dbReference>
<keyword evidence="2" id="KW-0949">S-adenosyl-L-methionine</keyword>
<feature type="domain" description="Radical SAM core" evidence="6">
    <location>
        <begin position="192"/>
        <end position="413"/>
    </location>
</feature>
<name>A0A846N0M1_9PROT</name>
<dbReference type="SFLD" id="SFLDG01123">
    <property type="entry name" value="methyltransferase_(Class_B)"/>
    <property type="match status" value="1"/>
</dbReference>
<dbReference type="SFLD" id="SFLDG01082">
    <property type="entry name" value="B12-binding_domain_containing"/>
    <property type="match status" value="1"/>
</dbReference>
<gene>
    <name evidence="7" type="ORF">FHS83_002110</name>
</gene>
<dbReference type="InterPro" id="IPR058240">
    <property type="entry name" value="rSAM_sf"/>
</dbReference>
<dbReference type="Gene3D" id="3.40.50.280">
    <property type="entry name" value="Cobalamin-binding domain"/>
    <property type="match status" value="1"/>
</dbReference>
<dbReference type="GO" id="GO:0051539">
    <property type="term" value="F:4 iron, 4 sulfur cluster binding"/>
    <property type="evidence" value="ECO:0007669"/>
    <property type="project" value="UniProtKB-KW"/>
</dbReference>
<dbReference type="NCBIfam" id="TIGR03471">
    <property type="entry name" value="HpnJ"/>
    <property type="match status" value="1"/>
</dbReference>
<accession>A0A846N0M1</accession>
<dbReference type="InterPro" id="IPR023404">
    <property type="entry name" value="rSAM_horseshoe"/>
</dbReference>
<dbReference type="InterPro" id="IPR017834">
    <property type="entry name" value="Hopanoid_synth-assoc_rSAM_HpnJ"/>
</dbReference>
<dbReference type="GO" id="GO:0005829">
    <property type="term" value="C:cytosol"/>
    <property type="evidence" value="ECO:0007669"/>
    <property type="project" value="TreeGrafter"/>
</dbReference>
<comment type="cofactor">
    <cofactor evidence="1">
        <name>[4Fe-4S] cluster</name>
        <dbReference type="ChEBI" id="CHEBI:49883"/>
    </cofactor>
</comment>
<proteinExistence type="predicted"/>
<sequence>MKSLFLQAPSFDGYDGGAGARYQMKREVKSFWYPTWLAQAAAMVEGAKLIDAPPHNLKFEDIVEDVKAHDFIVIHTSTPSFKSDCKTAGLIRELNPTAIIGFIGAKVAVEPEESLKACPALNFVARNEYEFTIKELAEGADWSTIKGLSYRTADGAIVHNPEREVLMDWDKLPSVLPLYKKWLDTSKYFGGYLKHPYVSYYTGRGCKSRCTFCLWPQTIGGHNYRFHSIERVVRDVKYIKENFPEAKEIFFDDDTLTDNHERVEALAVELGKLGVTWSCNAKANVPRKTLEVMKDNGLRLLLVGYESGNQKILHNIKKGLLVDVARRFAKDCHELGIIVHGTFILGLPGETRETILETLQFAKDVNPRTLQVSLAAPYPGTFLYKQAKENGWFASDVDLLTDDGTQIAPLNYPHLGHTEIFEAVEMFYKKFYFRPSKIAEIVGEMLTSREMLVRRLREGVEFFSFLKNREDMVVS</sequence>
<evidence type="ECO:0000256" key="3">
    <source>
        <dbReference type="ARBA" id="ARBA00022723"/>
    </source>
</evidence>
<organism evidence="7 8">
    <name type="scientific">Rhizomicrobium palustre</name>
    <dbReference type="NCBI Taxonomy" id="189966"/>
    <lineage>
        <taxon>Bacteria</taxon>
        <taxon>Pseudomonadati</taxon>
        <taxon>Pseudomonadota</taxon>
        <taxon>Alphaproteobacteria</taxon>
        <taxon>Micropepsales</taxon>
        <taxon>Micropepsaceae</taxon>
        <taxon>Rhizomicrobium</taxon>
    </lineage>
</organism>
<dbReference type="InterPro" id="IPR007197">
    <property type="entry name" value="rSAM"/>
</dbReference>
<reference evidence="7 8" key="1">
    <citation type="submission" date="2020-03" db="EMBL/GenBank/DDBJ databases">
        <title>Genomic Encyclopedia of Type Strains, Phase IV (KMG-IV): sequencing the most valuable type-strain genomes for metagenomic binning, comparative biology and taxonomic classification.</title>
        <authorList>
            <person name="Goeker M."/>
        </authorList>
    </citation>
    <scope>NUCLEOTIDE SEQUENCE [LARGE SCALE GENOMIC DNA]</scope>
    <source>
        <strain evidence="7 8">DSM 19867</strain>
    </source>
</reference>
<dbReference type="Gene3D" id="3.80.30.20">
    <property type="entry name" value="tm_1862 like domain"/>
    <property type="match status" value="1"/>
</dbReference>
<dbReference type="AlphaFoldDB" id="A0A846N0M1"/>
<dbReference type="GO" id="GO:0003824">
    <property type="term" value="F:catalytic activity"/>
    <property type="evidence" value="ECO:0007669"/>
    <property type="project" value="InterPro"/>
</dbReference>
<dbReference type="GO" id="GO:0046872">
    <property type="term" value="F:metal ion binding"/>
    <property type="evidence" value="ECO:0007669"/>
    <property type="project" value="UniProtKB-KW"/>
</dbReference>
<dbReference type="Proteomes" id="UP000570514">
    <property type="component" value="Unassembled WGS sequence"/>
</dbReference>
<dbReference type="InterPro" id="IPR051198">
    <property type="entry name" value="BchE-like"/>
</dbReference>
<evidence type="ECO:0000313" key="7">
    <source>
        <dbReference type="EMBL" id="NIK88792.1"/>
    </source>
</evidence>
<dbReference type="PANTHER" id="PTHR43409:SF16">
    <property type="entry name" value="SLR0320 PROTEIN"/>
    <property type="match status" value="1"/>
</dbReference>
<dbReference type="SFLD" id="SFLDF00404">
    <property type="entry name" value="hopanetetrol_cyclitol_ether_sy"/>
    <property type="match status" value="1"/>
</dbReference>
<evidence type="ECO:0000259" key="6">
    <source>
        <dbReference type="PROSITE" id="PS51918"/>
    </source>
</evidence>
<keyword evidence="3" id="KW-0479">Metal-binding</keyword>